<organism evidence="1 2">
    <name type="scientific">Aliivibrio fischeri SR5</name>
    <dbReference type="NCBI Taxonomy" id="1088719"/>
    <lineage>
        <taxon>Bacteria</taxon>
        <taxon>Pseudomonadati</taxon>
        <taxon>Pseudomonadota</taxon>
        <taxon>Gammaproteobacteria</taxon>
        <taxon>Vibrionales</taxon>
        <taxon>Vibrionaceae</taxon>
        <taxon>Aliivibrio</taxon>
    </lineage>
</organism>
<dbReference type="Proteomes" id="UP000004521">
    <property type="component" value="Unassembled WGS sequence"/>
</dbReference>
<name>A0AAV3ELU8_ALIFS</name>
<protein>
    <submittedName>
        <fullName evidence="1">Uncharacterized protein</fullName>
    </submittedName>
</protein>
<feature type="non-terminal residue" evidence="1">
    <location>
        <position position="1"/>
    </location>
</feature>
<dbReference type="EMBL" id="AHIH01000026">
    <property type="protein sequence ID" value="EHN67909.1"/>
    <property type="molecule type" value="Genomic_DNA"/>
</dbReference>
<sequence length="234" mass="24575">YDYFENAGADNLYSKAEIARGHANTITATVTPPGDAKIGEHLVVNGQDHVLDAHTLQHGIQIEVHPGSNVQATMTDEHGNTAGSQGFAASAIPEPIIVRPPSGSHQVSGTLGVPQLLPSLTPVPTAQSGWRIHLPNGQYVTSHHGQYGTLTIDPQTGHLHYQEQAQVHTGPHGSASGVGQHEDKFEVALQGTNQDEVVAHVNVQILSHGPGNSGKLTIGTEVVDMTITPVAHAS</sequence>
<evidence type="ECO:0000313" key="2">
    <source>
        <dbReference type="Proteomes" id="UP000004521"/>
    </source>
</evidence>
<dbReference type="RefSeq" id="WP_005424198.1">
    <property type="nucleotide sequence ID" value="NZ_JH584340.1"/>
</dbReference>
<gene>
    <name evidence="1" type="ORF">VFSR5_2792</name>
</gene>
<dbReference type="AlphaFoldDB" id="A0AAV3ELU8"/>
<comment type="caution">
    <text evidence="1">The sequence shown here is derived from an EMBL/GenBank/DDBJ whole genome shotgun (WGS) entry which is preliminary data.</text>
</comment>
<accession>A0AAV3ELU8</accession>
<evidence type="ECO:0000313" key="1">
    <source>
        <dbReference type="EMBL" id="EHN67909.1"/>
    </source>
</evidence>
<proteinExistence type="predicted"/>
<reference evidence="1 2" key="1">
    <citation type="journal article" date="2012" name="J. Bacteriol.">
        <title>Draft Genome Sequence of Vibrio fischeri SR5, a Strain Isolated from the Light Organ of the Mediterranean Squid Sepiola robusta.</title>
        <authorList>
            <person name="Gyllborg M.C."/>
            <person name="Sahl J.W."/>
            <person name="Cronin D.C.III."/>
            <person name="Rasko D.A."/>
            <person name="Mandel M.J."/>
        </authorList>
    </citation>
    <scope>NUCLEOTIDE SEQUENCE [LARGE SCALE GENOMIC DNA]</scope>
    <source>
        <strain evidence="1 2">SR5</strain>
    </source>
</reference>
<feature type="non-terminal residue" evidence="1">
    <location>
        <position position="234"/>
    </location>
</feature>